<comment type="similarity">
    <text evidence="1">Belongs to the glycosyl hydrolase 13 family.</text>
</comment>
<dbReference type="Gene3D" id="3.20.20.80">
    <property type="entry name" value="Glycosidases"/>
    <property type="match status" value="2"/>
</dbReference>
<feature type="domain" description="Glycosyl hydrolase family 13 catalytic" evidence="2">
    <location>
        <begin position="11"/>
        <end position="412"/>
    </location>
</feature>
<dbReference type="InterPro" id="IPR017853">
    <property type="entry name" value="GH"/>
</dbReference>
<reference evidence="3" key="2">
    <citation type="submission" date="2022-08" db="EMBL/GenBank/DDBJ databases">
        <authorList>
            <person name="Dong C."/>
        </authorList>
    </citation>
    <scope>NUCLEOTIDE SEQUENCE</scope>
    <source>
        <strain evidence="3">59MF3M-4</strain>
    </source>
</reference>
<dbReference type="Gene3D" id="2.60.40.1180">
    <property type="entry name" value="Golgi alpha-mannosidase II"/>
    <property type="match status" value="1"/>
</dbReference>
<dbReference type="Gene3D" id="3.90.400.10">
    <property type="entry name" value="Oligo-1,6-glucosidase, Domain 2"/>
    <property type="match status" value="1"/>
</dbReference>
<keyword evidence="3" id="KW-0378">Hydrolase</keyword>
<dbReference type="GO" id="GO:0004556">
    <property type="term" value="F:alpha-amylase activity"/>
    <property type="evidence" value="ECO:0007669"/>
    <property type="project" value="TreeGrafter"/>
</dbReference>
<dbReference type="SUPFAM" id="SSF51445">
    <property type="entry name" value="(Trans)glycosidases"/>
    <property type="match status" value="1"/>
</dbReference>
<keyword evidence="4" id="KW-1185">Reference proteome</keyword>
<evidence type="ECO:0000313" key="3">
    <source>
        <dbReference type="EMBL" id="MCT7358695.1"/>
    </source>
</evidence>
<protein>
    <submittedName>
        <fullName evidence="3">Alpha-amylase family glycosyl hydrolase</fullName>
    </submittedName>
</protein>
<dbReference type="SUPFAM" id="SSF51011">
    <property type="entry name" value="Glycosyl hydrolase domain"/>
    <property type="match status" value="1"/>
</dbReference>
<evidence type="ECO:0000256" key="1">
    <source>
        <dbReference type="ARBA" id="ARBA00008061"/>
    </source>
</evidence>
<dbReference type="Proteomes" id="UP001147830">
    <property type="component" value="Unassembled WGS sequence"/>
</dbReference>
<proteinExistence type="inferred from homology"/>
<evidence type="ECO:0000313" key="4">
    <source>
        <dbReference type="Proteomes" id="UP001147830"/>
    </source>
</evidence>
<dbReference type="SMART" id="SM00642">
    <property type="entry name" value="Aamy"/>
    <property type="match status" value="1"/>
</dbReference>
<reference evidence="3" key="1">
    <citation type="journal article" date="2022" name="Front. Microbiol.">
        <title>Genome-based taxonomic rearrangement of Oceanobacter-related bacteria including the description of Thalassolituus hydrocarbonoclasticus sp. nov. and Thalassolituus pacificus sp. nov. and emended description of the genus Thalassolituus.</title>
        <authorList>
            <person name="Dong C."/>
            <person name="Wei L."/>
            <person name="Wang J."/>
            <person name="Lai Q."/>
            <person name="Huang Z."/>
            <person name="Shao Z."/>
        </authorList>
    </citation>
    <scope>NUCLEOTIDE SEQUENCE</scope>
    <source>
        <strain evidence="3">59MF3M-4</strain>
    </source>
</reference>
<organism evidence="3 4">
    <name type="scientific">Thalassolituus pacificus</name>
    <dbReference type="NCBI Taxonomy" id="2975440"/>
    <lineage>
        <taxon>Bacteria</taxon>
        <taxon>Pseudomonadati</taxon>
        <taxon>Pseudomonadota</taxon>
        <taxon>Gammaproteobacteria</taxon>
        <taxon>Oceanospirillales</taxon>
        <taxon>Oceanospirillaceae</taxon>
        <taxon>Thalassolituus</taxon>
    </lineage>
</organism>
<dbReference type="GO" id="GO:0009313">
    <property type="term" value="P:oligosaccharide catabolic process"/>
    <property type="evidence" value="ECO:0007669"/>
    <property type="project" value="TreeGrafter"/>
</dbReference>
<dbReference type="RefSeq" id="WP_260975584.1">
    <property type="nucleotide sequence ID" value="NZ_JAOANI010000014.1"/>
</dbReference>
<dbReference type="InterPro" id="IPR045857">
    <property type="entry name" value="O16G_dom_2"/>
</dbReference>
<dbReference type="EMBL" id="JAOANI010000014">
    <property type="protein sequence ID" value="MCT7358695.1"/>
    <property type="molecule type" value="Genomic_DNA"/>
</dbReference>
<dbReference type="AlphaFoldDB" id="A0A9X2WE94"/>
<dbReference type="Pfam" id="PF00128">
    <property type="entry name" value="Alpha-amylase"/>
    <property type="match status" value="1"/>
</dbReference>
<sequence>MNWWQQGVFYQIYPRSFQDSNADGIGDMRGLIQRLDYLNDGTPDSLGIDAIWLSPFFPSPMHDFGYDISDYCAIDPVFGSMETFDELLQQAHQRNIRIILDLVVNHTSDQHPWFQQSCTPGSDKADWYIWHQGEQPPNNWLGCFGGRGWTFNPQRNAWYYHSFLPQQPDLNWRNPAVKQAVREIMEFWLNKGVDGFRLDVVNLYYKDARLRNNPTDWFRLARPYDRQRHIFDRDQPEMHSLLHDMRRWVDTFPQRMMVGEIMLAEAGNSDLPASYYGQNDELHLAFNFEFLRAPFKAAAFHAIIKKWVDVLGDENWPNYTLSNHDFRRHASRYRDGKHTLARLKVLATLLLTLRGTPFLYYGEETGMPEQGVKRRDLKDPVGIRYWPLHPGRDGCRRPMMWDAPVNTFTQGRSWLPDEPLPAHSVAHQHHDPDSLLSWYKKLIWLRKKMPALNQGNLRLLQAPDNVLAYERSAINASAGERLLILLNFSRQPQLTSLHPQALASCLLNSLHQDADTQDPHGALVFHRGQLQLQPLQALVLQLQADYPLKVYV</sequence>
<comment type="caution">
    <text evidence="3">The sequence shown here is derived from an EMBL/GenBank/DDBJ whole genome shotgun (WGS) entry which is preliminary data.</text>
</comment>
<accession>A0A9X2WE94</accession>
<dbReference type="PANTHER" id="PTHR10357">
    <property type="entry name" value="ALPHA-AMYLASE FAMILY MEMBER"/>
    <property type="match status" value="1"/>
</dbReference>
<gene>
    <name evidence="3" type="ORF">NYR02_06660</name>
</gene>
<name>A0A9X2WE94_9GAMM</name>
<dbReference type="PANTHER" id="PTHR10357:SF179">
    <property type="entry name" value="NEUTRAL AND BASIC AMINO ACID TRANSPORT PROTEIN RBAT"/>
    <property type="match status" value="1"/>
</dbReference>
<dbReference type="InterPro" id="IPR006047">
    <property type="entry name" value="GH13_cat_dom"/>
</dbReference>
<evidence type="ECO:0000259" key="2">
    <source>
        <dbReference type="SMART" id="SM00642"/>
    </source>
</evidence>
<dbReference type="InterPro" id="IPR013780">
    <property type="entry name" value="Glyco_hydro_b"/>
</dbReference>